<evidence type="ECO:0000313" key="3">
    <source>
        <dbReference type="EMBL" id="AJD77040.1"/>
    </source>
</evidence>
<sequence length="365" mass="38101">MVPGARGRRRGPAAGWEVTTFNRGLSGADVPGVRPVRGDRGRVADLRRLASEGPWDAVIDSSAADLGPAAVAAGAEALEPVAARYVFVSSVNAYRGWPAEPLTESSELFAPAGTGYGPRKAAAERAVGDRFGTGRTAVLRPGVILGPGEYVGRLPWWLHRAHRGGPMLAPGSPGRTIQPVDVRDVAAFALRLAGAAGPVGGAYNVVAPIGRETMGGLLHDCVTVTGRRAEPRWVASEVLLAHGVRPWTELPLWRAIDGGWEVASDAAQAAGLMCRPLAETVMDTWAWLNGGGLPVDHPRRAQHGIDPAKEAAILASPGGPADGAPRPPGPKARAPHRPFACFSPHRARRCNLFGGRSVVGGERGA</sequence>
<dbReference type="AlphaFoldDB" id="A0A0B4ZV83"/>
<dbReference type="SUPFAM" id="SSF51735">
    <property type="entry name" value="NAD(P)-binding Rossmann-fold domains"/>
    <property type="match status" value="1"/>
</dbReference>
<evidence type="ECO:0000256" key="1">
    <source>
        <dbReference type="SAM" id="MobiDB-lite"/>
    </source>
</evidence>
<feature type="domain" description="NAD-dependent epimerase/dehydratase" evidence="2">
    <location>
        <begin position="81"/>
        <end position="205"/>
    </location>
</feature>
<organism evidence="3">
    <name type="scientific">Streptomyces sp. ZJ306</name>
    <dbReference type="NCBI Taxonomy" id="1469403"/>
    <lineage>
        <taxon>Bacteria</taxon>
        <taxon>Bacillati</taxon>
        <taxon>Actinomycetota</taxon>
        <taxon>Actinomycetes</taxon>
        <taxon>Kitasatosporales</taxon>
        <taxon>Streptomycetaceae</taxon>
        <taxon>Streptomyces</taxon>
    </lineage>
</organism>
<dbReference type="Pfam" id="PF01370">
    <property type="entry name" value="Epimerase"/>
    <property type="match status" value="1"/>
</dbReference>
<dbReference type="InterPro" id="IPR001509">
    <property type="entry name" value="Epimerase_deHydtase"/>
</dbReference>
<dbReference type="Gene3D" id="3.40.50.720">
    <property type="entry name" value="NAD(P)-binding Rossmann-like Domain"/>
    <property type="match status" value="1"/>
</dbReference>
<dbReference type="InterPro" id="IPR036291">
    <property type="entry name" value="NAD(P)-bd_dom_sf"/>
</dbReference>
<feature type="region of interest" description="Disordered" evidence="1">
    <location>
        <begin position="315"/>
        <end position="337"/>
    </location>
</feature>
<protein>
    <submittedName>
        <fullName evidence="3">NAD-dependent epimerase/dehydratase</fullName>
    </submittedName>
</protein>
<name>A0A0B4ZV83_9ACTN</name>
<accession>A0A0B4ZV83</accession>
<reference evidence="3" key="1">
    <citation type="journal article" date="2014" name="Angew. Chem. Int. Ed. Engl.">
        <title>Mechanistic insights into polycycle formation by reductive cyclization in ikarugamycin biosynthesis.</title>
        <authorList>
            <person name="Zhang G."/>
            <person name="Zhang W."/>
            <person name="Zhang Q."/>
            <person name="Shi T."/>
            <person name="Ma L."/>
            <person name="Zhu Y."/>
            <person name="Li S."/>
            <person name="Zhang H."/>
            <person name="Zhao Y.L."/>
            <person name="Shi R."/>
            <person name="Zhang C."/>
        </authorList>
    </citation>
    <scope>NUCLEOTIDE SEQUENCE</scope>
    <source>
        <strain evidence="3">Streptomyces sp. ZJ306</strain>
    </source>
</reference>
<evidence type="ECO:0000259" key="2">
    <source>
        <dbReference type="Pfam" id="PF01370"/>
    </source>
</evidence>
<dbReference type="EMBL" id="KF954512">
    <property type="protein sequence ID" value="AJD77040.1"/>
    <property type="molecule type" value="Genomic_DNA"/>
</dbReference>
<proteinExistence type="predicted"/>